<dbReference type="PANTHER" id="PTHR42850:SF2">
    <property type="entry name" value="BLL5683 PROTEIN"/>
    <property type="match status" value="1"/>
</dbReference>
<evidence type="ECO:0000313" key="3">
    <source>
        <dbReference type="EMBL" id="MBL0373046.1"/>
    </source>
</evidence>
<name>A0A936YR52_9HYPH</name>
<dbReference type="InterPro" id="IPR050126">
    <property type="entry name" value="Ap4A_hydrolase"/>
</dbReference>
<dbReference type="Pfam" id="PF12850">
    <property type="entry name" value="Metallophos_2"/>
    <property type="match status" value="1"/>
</dbReference>
<protein>
    <submittedName>
        <fullName evidence="3">Metallophosphoesterase family protein</fullName>
    </submittedName>
</protein>
<dbReference type="PANTHER" id="PTHR42850">
    <property type="entry name" value="METALLOPHOSPHOESTERASE"/>
    <property type="match status" value="1"/>
</dbReference>
<feature type="domain" description="Calcineurin-like phosphoesterase" evidence="2">
    <location>
        <begin position="1"/>
        <end position="179"/>
    </location>
</feature>
<reference evidence="3" key="1">
    <citation type="submission" date="2021-01" db="EMBL/GenBank/DDBJ databases">
        <title>Rhizobium sp. strain KVB221 16S ribosomal RNA gene Genome sequencing and assembly.</title>
        <authorList>
            <person name="Kang M."/>
        </authorList>
    </citation>
    <scope>NUCLEOTIDE SEQUENCE</scope>
    <source>
        <strain evidence="3">KVB221</strain>
    </source>
</reference>
<comment type="similarity">
    <text evidence="1">Belongs to the metallophosphoesterase superfamily. YfcE family.</text>
</comment>
<dbReference type="InterPro" id="IPR011152">
    <property type="entry name" value="Pesterase_MJ0912"/>
</dbReference>
<dbReference type="GO" id="GO:0016791">
    <property type="term" value="F:phosphatase activity"/>
    <property type="evidence" value="ECO:0007669"/>
    <property type="project" value="TreeGrafter"/>
</dbReference>
<dbReference type="PIRSF" id="PIRSF000883">
    <property type="entry name" value="Pesterase_MJ0912"/>
    <property type="match status" value="1"/>
</dbReference>
<dbReference type="Proteomes" id="UP000633219">
    <property type="component" value="Unassembled WGS sequence"/>
</dbReference>
<organism evidence="3 4">
    <name type="scientific">Rhizobium setariae</name>
    <dbReference type="NCBI Taxonomy" id="2801340"/>
    <lineage>
        <taxon>Bacteria</taxon>
        <taxon>Pseudomonadati</taxon>
        <taxon>Pseudomonadota</taxon>
        <taxon>Alphaproteobacteria</taxon>
        <taxon>Hyphomicrobiales</taxon>
        <taxon>Rhizobiaceae</taxon>
        <taxon>Rhizobium/Agrobacterium group</taxon>
        <taxon>Rhizobium</taxon>
    </lineage>
</organism>
<dbReference type="AlphaFoldDB" id="A0A936YR52"/>
<dbReference type="EMBL" id="JAEQNC010000006">
    <property type="protein sequence ID" value="MBL0373046.1"/>
    <property type="molecule type" value="Genomic_DNA"/>
</dbReference>
<comment type="caution">
    <text evidence="3">The sequence shown here is derived from an EMBL/GenBank/DDBJ whole genome shotgun (WGS) entry which is preliminary data.</text>
</comment>
<dbReference type="Gene3D" id="3.60.21.10">
    <property type="match status" value="1"/>
</dbReference>
<keyword evidence="4" id="KW-1185">Reference proteome</keyword>
<dbReference type="RefSeq" id="WP_201658793.1">
    <property type="nucleotide sequence ID" value="NZ_JAEQNC010000006.1"/>
</dbReference>
<dbReference type="SUPFAM" id="SSF56300">
    <property type="entry name" value="Metallo-dependent phosphatases"/>
    <property type="match status" value="1"/>
</dbReference>
<proteinExistence type="inferred from homology"/>
<evidence type="ECO:0000259" key="2">
    <source>
        <dbReference type="Pfam" id="PF12850"/>
    </source>
</evidence>
<sequence>MRIAVLADIHGNISALEAVLDDVSSRGADLIVNLGDCVSGPLWPRETFERLERLGAPTVRGNHDRQVAAFDSTKTDASDRFAFLELSEAKRKVLGQLPFSLQFAPGVVGFHATPTYDDRYVLDDMVSGILVRAPIDKIVRRLGPSEAKLVLLGHSHRPDLVRLPGGTTVINPGSVGCPAYFDPTGQAHVSESGTPHARYALIDVADGKDPAVMFLALTYDHEAAARRAEINNRPDWAHALRTGFMPRATN</sequence>
<dbReference type="InterPro" id="IPR024654">
    <property type="entry name" value="Calcineurin-like_PHP_lpxH"/>
</dbReference>
<accession>A0A936YR52</accession>
<evidence type="ECO:0000256" key="1">
    <source>
        <dbReference type="ARBA" id="ARBA00008950"/>
    </source>
</evidence>
<dbReference type="GO" id="GO:0005737">
    <property type="term" value="C:cytoplasm"/>
    <property type="evidence" value="ECO:0007669"/>
    <property type="project" value="TreeGrafter"/>
</dbReference>
<dbReference type="InterPro" id="IPR029052">
    <property type="entry name" value="Metallo-depent_PP-like"/>
</dbReference>
<evidence type="ECO:0000313" key="4">
    <source>
        <dbReference type="Proteomes" id="UP000633219"/>
    </source>
</evidence>
<gene>
    <name evidence="3" type="ORF">JJB09_13510</name>
</gene>